<accession>A0A9W7GPC9</accession>
<feature type="compositionally biased region" description="Acidic residues" evidence="1">
    <location>
        <begin position="125"/>
        <end position="136"/>
    </location>
</feature>
<gene>
    <name evidence="2" type="ORF">TrCOL_g4318</name>
</gene>
<dbReference type="OrthoDB" id="197240at2759"/>
<protein>
    <submittedName>
        <fullName evidence="2">Uncharacterized protein</fullName>
    </submittedName>
</protein>
<dbReference type="AlphaFoldDB" id="A0A9W7GPC9"/>
<evidence type="ECO:0000313" key="2">
    <source>
        <dbReference type="EMBL" id="GMI48218.1"/>
    </source>
</evidence>
<dbReference type="Proteomes" id="UP001165065">
    <property type="component" value="Unassembled WGS sequence"/>
</dbReference>
<keyword evidence="3" id="KW-1185">Reference proteome</keyword>
<reference evidence="3" key="1">
    <citation type="journal article" date="2023" name="Commun. Biol.">
        <title>Genome analysis of Parmales, the sister group of diatoms, reveals the evolutionary specialization of diatoms from phago-mixotrophs to photoautotrophs.</title>
        <authorList>
            <person name="Ban H."/>
            <person name="Sato S."/>
            <person name="Yoshikawa S."/>
            <person name="Yamada K."/>
            <person name="Nakamura Y."/>
            <person name="Ichinomiya M."/>
            <person name="Sato N."/>
            <person name="Blanc-Mathieu R."/>
            <person name="Endo H."/>
            <person name="Kuwata A."/>
            <person name="Ogata H."/>
        </authorList>
    </citation>
    <scope>NUCLEOTIDE SEQUENCE [LARGE SCALE GENOMIC DNA]</scope>
</reference>
<evidence type="ECO:0000313" key="3">
    <source>
        <dbReference type="Proteomes" id="UP001165065"/>
    </source>
</evidence>
<sequence>MGRSTIVSSGWGKKSKDYSEAELLGKDSSIPSRPVEDYTLQQPRDFNKRVREDKEKLRLKRDRDFIEIAKMAGVLEDQKGDGVQAMGSFNGGEGNAFSSVDDDVDVKFYEDDGMTVRSNSLDGFQEIDGEGPEYDPDSSITRMDGNNDIAKWGD</sequence>
<proteinExistence type="predicted"/>
<feature type="region of interest" description="Disordered" evidence="1">
    <location>
        <begin position="119"/>
        <end position="154"/>
    </location>
</feature>
<feature type="region of interest" description="Disordered" evidence="1">
    <location>
        <begin position="23"/>
        <end position="51"/>
    </location>
</feature>
<organism evidence="2 3">
    <name type="scientific">Triparma columacea</name>
    <dbReference type="NCBI Taxonomy" id="722753"/>
    <lineage>
        <taxon>Eukaryota</taxon>
        <taxon>Sar</taxon>
        <taxon>Stramenopiles</taxon>
        <taxon>Ochrophyta</taxon>
        <taxon>Bolidophyceae</taxon>
        <taxon>Parmales</taxon>
        <taxon>Triparmaceae</taxon>
        <taxon>Triparma</taxon>
    </lineage>
</organism>
<comment type="caution">
    <text evidence="2">The sequence shown here is derived from an EMBL/GenBank/DDBJ whole genome shotgun (WGS) entry which is preliminary data.</text>
</comment>
<dbReference type="EMBL" id="BRYA01000380">
    <property type="protein sequence ID" value="GMI48218.1"/>
    <property type="molecule type" value="Genomic_DNA"/>
</dbReference>
<evidence type="ECO:0000256" key="1">
    <source>
        <dbReference type="SAM" id="MobiDB-lite"/>
    </source>
</evidence>
<name>A0A9W7GPC9_9STRA</name>